<feature type="domain" description="HTH araC/xylS-type" evidence="4">
    <location>
        <begin position="221"/>
        <end position="319"/>
    </location>
</feature>
<dbReference type="AlphaFoldDB" id="A0A315ZMZ4"/>
<evidence type="ECO:0000313" key="5">
    <source>
        <dbReference type="EMBL" id="SUQ16217.1"/>
    </source>
</evidence>
<organism evidence="5 6">
    <name type="scientific">Faecalicatena contorta</name>
    <dbReference type="NCBI Taxonomy" id="39482"/>
    <lineage>
        <taxon>Bacteria</taxon>
        <taxon>Bacillati</taxon>
        <taxon>Bacillota</taxon>
        <taxon>Clostridia</taxon>
        <taxon>Lachnospirales</taxon>
        <taxon>Lachnospiraceae</taxon>
        <taxon>Faecalicatena</taxon>
    </lineage>
</organism>
<dbReference type="InterPro" id="IPR018062">
    <property type="entry name" value="HTH_AraC-typ_CS"/>
</dbReference>
<dbReference type="GO" id="GO:0003700">
    <property type="term" value="F:DNA-binding transcription factor activity"/>
    <property type="evidence" value="ECO:0007669"/>
    <property type="project" value="InterPro"/>
</dbReference>
<dbReference type="OrthoDB" id="1914575at2"/>
<evidence type="ECO:0000256" key="2">
    <source>
        <dbReference type="ARBA" id="ARBA00023125"/>
    </source>
</evidence>
<keyword evidence="3" id="KW-0804">Transcription</keyword>
<dbReference type="RefSeq" id="WP_109714619.1">
    <property type="nucleotide sequence ID" value="NZ_QGDS01000024.1"/>
</dbReference>
<dbReference type="SUPFAM" id="SSF46689">
    <property type="entry name" value="Homeodomain-like"/>
    <property type="match status" value="1"/>
</dbReference>
<proteinExistence type="predicted"/>
<gene>
    <name evidence="5" type="ORF">SAMN05216529_12413</name>
</gene>
<dbReference type="InterPro" id="IPR020449">
    <property type="entry name" value="Tscrpt_reg_AraC-type_HTH"/>
</dbReference>
<keyword evidence="1" id="KW-0805">Transcription regulation</keyword>
<dbReference type="Gene3D" id="1.10.10.60">
    <property type="entry name" value="Homeodomain-like"/>
    <property type="match status" value="1"/>
</dbReference>
<protein>
    <submittedName>
        <fullName evidence="5">AraC-type DNA-binding protein</fullName>
    </submittedName>
</protein>
<dbReference type="InterPro" id="IPR018060">
    <property type="entry name" value="HTH_AraC"/>
</dbReference>
<dbReference type="PANTHER" id="PTHR47893:SF1">
    <property type="entry name" value="REGULATORY PROTEIN PCHR"/>
    <property type="match status" value="1"/>
</dbReference>
<keyword evidence="2 5" id="KW-0238">DNA-binding</keyword>
<reference evidence="6" key="1">
    <citation type="submission" date="2017-07" db="EMBL/GenBank/DDBJ databases">
        <authorList>
            <person name="Varghese N."/>
            <person name="Submissions S."/>
        </authorList>
    </citation>
    <scope>NUCLEOTIDE SEQUENCE [LARGE SCALE GENOMIC DNA]</scope>
    <source>
        <strain evidence="6">NLAE-zl-C134</strain>
    </source>
</reference>
<evidence type="ECO:0000259" key="4">
    <source>
        <dbReference type="PROSITE" id="PS01124"/>
    </source>
</evidence>
<name>A0A315ZMZ4_9FIRM</name>
<dbReference type="InterPro" id="IPR053142">
    <property type="entry name" value="PchR_regulatory_protein"/>
</dbReference>
<evidence type="ECO:0000256" key="3">
    <source>
        <dbReference type="ARBA" id="ARBA00023163"/>
    </source>
</evidence>
<dbReference type="PANTHER" id="PTHR47893">
    <property type="entry name" value="REGULATORY PROTEIN PCHR"/>
    <property type="match status" value="1"/>
</dbReference>
<dbReference type="EMBL" id="UHJJ01000024">
    <property type="protein sequence ID" value="SUQ16217.1"/>
    <property type="molecule type" value="Genomic_DNA"/>
</dbReference>
<evidence type="ECO:0000313" key="6">
    <source>
        <dbReference type="Proteomes" id="UP000254051"/>
    </source>
</evidence>
<dbReference type="Proteomes" id="UP000254051">
    <property type="component" value="Unassembled WGS sequence"/>
</dbReference>
<dbReference type="SMART" id="SM00342">
    <property type="entry name" value="HTH_ARAC"/>
    <property type="match status" value="1"/>
</dbReference>
<dbReference type="PROSITE" id="PS00041">
    <property type="entry name" value="HTH_ARAC_FAMILY_1"/>
    <property type="match status" value="1"/>
</dbReference>
<dbReference type="PROSITE" id="PS01124">
    <property type="entry name" value="HTH_ARAC_FAMILY_2"/>
    <property type="match status" value="1"/>
</dbReference>
<dbReference type="InterPro" id="IPR009057">
    <property type="entry name" value="Homeodomain-like_sf"/>
</dbReference>
<sequence length="322" mass="37914">MDEYTKTSWRGFAEKYNLTDGVYGRGLIYYFPPDWSHGWITEMNPAKGLYVASTWFIPNQTMIHTVETDKPCMWILCIDSGEITYTQQGKKAVTLSTFNHVIINPGKKFRFTFKKDMHYCFTSVLIYDDFIDSCIKTRTDPPKINIEDARQWKDINYNTPETLLIMEQIRWNVRHADIPLLGYEGMVLHLLTCIVRNFPQVPKRRSERRHYVTWEYEQKVYKVRNRIDQDVLHPPAMQELCRIAGMSESKLRLSFKNLYGMALYDYIRTEKMKKAMLLMGDDHLSIRNIAEICGYKNAAKFTAAFKEVHGITPSFFRKSFNL</sequence>
<keyword evidence="6" id="KW-1185">Reference proteome</keyword>
<evidence type="ECO:0000256" key="1">
    <source>
        <dbReference type="ARBA" id="ARBA00023015"/>
    </source>
</evidence>
<dbReference type="Pfam" id="PF12833">
    <property type="entry name" value="HTH_18"/>
    <property type="match status" value="1"/>
</dbReference>
<dbReference type="PRINTS" id="PR00032">
    <property type="entry name" value="HTHARAC"/>
</dbReference>
<dbReference type="GO" id="GO:0043565">
    <property type="term" value="F:sequence-specific DNA binding"/>
    <property type="evidence" value="ECO:0007669"/>
    <property type="project" value="InterPro"/>
</dbReference>
<accession>A0A315ZMZ4</accession>